<dbReference type="EMBL" id="CZKA01000006">
    <property type="protein sequence ID" value="CUR54201.1"/>
    <property type="molecule type" value="Genomic_DNA"/>
</dbReference>
<dbReference type="PANTHER" id="PTHR21180:SF32">
    <property type="entry name" value="ENDONUCLEASE_EXONUCLEASE_PHOSPHATASE FAMILY DOMAIN-CONTAINING PROTEIN 1"/>
    <property type="match status" value="1"/>
</dbReference>
<dbReference type="Gene3D" id="1.10.150.280">
    <property type="entry name" value="AF1531-like domain"/>
    <property type="match status" value="1"/>
</dbReference>
<dbReference type="SMART" id="SM00278">
    <property type="entry name" value="HhH1"/>
    <property type="match status" value="1"/>
</dbReference>
<dbReference type="NCBIfam" id="TIGR00426">
    <property type="entry name" value="competence protein ComEA helix-hairpin-helix repeat region"/>
    <property type="match status" value="1"/>
</dbReference>
<dbReference type="SUPFAM" id="SSF47781">
    <property type="entry name" value="RuvA domain 2-like"/>
    <property type="match status" value="1"/>
</dbReference>
<name>A0A2P2BWR7_9ZZZZ</name>
<protein>
    <submittedName>
        <fullName evidence="4">Putative Competence protein ComEA helix-hairpin-helix repeat protein</fullName>
    </submittedName>
</protein>
<accession>A0A2P2BWR7</accession>
<dbReference type="GO" id="GO:0003677">
    <property type="term" value="F:DNA binding"/>
    <property type="evidence" value="ECO:0007669"/>
    <property type="project" value="InterPro"/>
</dbReference>
<proteinExistence type="predicted"/>
<keyword evidence="2" id="KW-1133">Transmembrane helix</keyword>
<evidence type="ECO:0000259" key="3">
    <source>
        <dbReference type="SMART" id="SM00278"/>
    </source>
</evidence>
<dbReference type="AlphaFoldDB" id="A0A2P2BWR7"/>
<dbReference type="InterPro" id="IPR004509">
    <property type="entry name" value="Competence_ComEA_HhH"/>
</dbReference>
<dbReference type="InterPro" id="IPR003583">
    <property type="entry name" value="Hlx-hairpin-Hlx_DNA-bd_motif"/>
</dbReference>
<feature type="region of interest" description="Disordered" evidence="1">
    <location>
        <begin position="29"/>
        <end position="53"/>
    </location>
</feature>
<feature type="domain" description="Helix-hairpin-helix DNA-binding motif class 1" evidence="3">
    <location>
        <begin position="248"/>
        <end position="267"/>
    </location>
</feature>
<keyword evidence="2" id="KW-0812">Transmembrane</keyword>
<organism evidence="4">
    <name type="scientific">metagenome</name>
    <dbReference type="NCBI Taxonomy" id="256318"/>
    <lineage>
        <taxon>unclassified sequences</taxon>
        <taxon>metagenomes</taxon>
    </lineage>
</organism>
<dbReference type="PANTHER" id="PTHR21180">
    <property type="entry name" value="ENDONUCLEASE/EXONUCLEASE/PHOSPHATASE FAMILY DOMAIN-CONTAINING PROTEIN 1"/>
    <property type="match status" value="1"/>
</dbReference>
<dbReference type="InterPro" id="IPR051675">
    <property type="entry name" value="Endo/Exo/Phosphatase_dom_1"/>
</dbReference>
<dbReference type="Pfam" id="PF10531">
    <property type="entry name" value="SLBB"/>
    <property type="match status" value="1"/>
</dbReference>
<keyword evidence="2" id="KW-0472">Membrane</keyword>
<evidence type="ECO:0000256" key="1">
    <source>
        <dbReference type="SAM" id="MobiDB-lite"/>
    </source>
</evidence>
<gene>
    <name evidence="4" type="ORF">NOCA2140024</name>
</gene>
<dbReference type="GO" id="GO:0015628">
    <property type="term" value="P:protein secretion by the type II secretion system"/>
    <property type="evidence" value="ECO:0007669"/>
    <property type="project" value="TreeGrafter"/>
</dbReference>
<dbReference type="GO" id="GO:0006281">
    <property type="term" value="P:DNA repair"/>
    <property type="evidence" value="ECO:0007669"/>
    <property type="project" value="InterPro"/>
</dbReference>
<dbReference type="InterPro" id="IPR010994">
    <property type="entry name" value="RuvA_2-like"/>
</dbReference>
<evidence type="ECO:0000256" key="2">
    <source>
        <dbReference type="SAM" id="Phobius"/>
    </source>
</evidence>
<dbReference type="Pfam" id="PF12836">
    <property type="entry name" value="HHH_3"/>
    <property type="match status" value="1"/>
</dbReference>
<dbReference type="Gene3D" id="3.10.560.10">
    <property type="entry name" value="Outer membrane lipoprotein wza domain like"/>
    <property type="match status" value="1"/>
</dbReference>
<evidence type="ECO:0000313" key="4">
    <source>
        <dbReference type="EMBL" id="CUR54201.1"/>
    </source>
</evidence>
<dbReference type="GO" id="GO:0015627">
    <property type="term" value="C:type II protein secretion system complex"/>
    <property type="evidence" value="ECO:0007669"/>
    <property type="project" value="TreeGrafter"/>
</dbReference>
<feature type="transmembrane region" description="Helical" evidence="2">
    <location>
        <begin position="97"/>
        <end position="115"/>
    </location>
</feature>
<reference evidence="4" key="1">
    <citation type="submission" date="2015-08" db="EMBL/GenBank/DDBJ databases">
        <authorList>
            <person name="Babu N.S."/>
            <person name="Beckwith C.J."/>
            <person name="Beseler K.G."/>
            <person name="Brison A."/>
            <person name="Carone J.V."/>
            <person name="Caskin T.P."/>
            <person name="Diamond M."/>
            <person name="Durham M.E."/>
            <person name="Foxe J.M."/>
            <person name="Go M."/>
            <person name="Henderson B.A."/>
            <person name="Jones I.B."/>
            <person name="McGettigan J.A."/>
            <person name="Micheletti S.J."/>
            <person name="Nasrallah M.E."/>
            <person name="Ortiz D."/>
            <person name="Piller C.R."/>
            <person name="Privatt S.R."/>
            <person name="Schneider S.L."/>
            <person name="Sharp S."/>
            <person name="Smith T.C."/>
            <person name="Stanton J.D."/>
            <person name="Ullery H.E."/>
            <person name="Wilson R.J."/>
            <person name="Serrano M.G."/>
            <person name="Buck G."/>
            <person name="Lee V."/>
            <person name="Wang Y."/>
            <person name="Carvalho R."/>
            <person name="Voegtly L."/>
            <person name="Shi R."/>
            <person name="Duckworth R."/>
            <person name="Johnson A."/>
            <person name="Loviza R."/>
            <person name="Walstead R."/>
            <person name="Shah Z."/>
            <person name="Kiflezghi M."/>
            <person name="Wade K."/>
            <person name="Ball S.L."/>
            <person name="Bradley K.W."/>
            <person name="Asai D.J."/>
            <person name="Bowman C.A."/>
            <person name="Russell D.A."/>
            <person name="Pope W.H."/>
            <person name="Jacobs-Sera D."/>
            <person name="Hendrix R.W."/>
            <person name="Hatfull G.F."/>
        </authorList>
    </citation>
    <scope>NUCLEOTIDE SEQUENCE</scope>
</reference>
<sequence length="293" mass="29808">MSTRRSSAPPPDAVTRRLSLLSAELAAVRDSSADQWSDQWVDPDVDDEPVSGPPLVPRPGRHAARLPRASGHAIAGQLAERMPDTLRGRVRLSTAQVVLVSVLVVGAVAASAWWATSSSSGEALPLTAQTPSQQAVEGLATPAERPVGSASTAAGTGSVVVDVTGAVRRPGIVVLDAGSRVVDALEAAGGVRRGVRLADLNQARVLLDGEQIVVGGQSVPGVAASGAPVTTPSDGPGALVNINTATQAQLEELPGVGPVTAQSILDWRVANGAFSSFEELLEVDGIGDAIVCL</sequence>
<dbReference type="InterPro" id="IPR019554">
    <property type="entry name" value="Soluble_ligand-bd"/>
</dbReference>